<feature type="compositionally biased region" description="Basic and acidic residues" evidence="1">
    <location>
        <begin position="9"/>
        <end position="26"/>
    </location>
</feature>
<dbReference type="Proteomes" id="UP000821853">
    <property type="component" value="Chromosome 1"/>
</dbReference>
<accession>A0A9J6FJQ2</accession>
<feature type="region of interest" description="Disordered" evidence="1">
    <location>
        <begin position="1"/>
        <end position="44"/>
    </location>
</feature>
<name>A0A9J6FJQ2_HAELO</name>
<gene>
    <name evidence="2" type="ORF">HPB48_002126</name>
</gene>
<comment type="caution">
    <text evidence="2">The sequence shown here is derived from an EMBL/GenBank/DDBJ whole genome shotgun (WGS) entry which is preliminary data.</text>
</comment>
<dbReference type="EMBL" id="JABSTR010000001">
    <property type="protein sequence ID" value="KAH9362148.1"/>
    <property type="molecule type" value="Genomic_DNA"/>
</dbReference>
<evidence type="ECO:0000313" key="2">
    <source>
        <dbReference type="EMBL" id="KAH9362148.1"/>
    </source>
</evidence>
<evidence type="ECO:0000313" key="3">
    <source>
        <dbReference type="Proteomes" id="UP000821853"/>
    </source>
</evidence>
<dbReference type="VEuPathDB" id="VectorBase:HLOH_053401"/>
<evidence type="ECO:0000256" key="1">
    <source>
        <dbReference type="SAM" id="MobiDB-lite"/>
    </source>
</evidence>
<organism evidence="2 3">
    <name type="scientific">Haemaphysalis longicornis</name>
    <name type="common">Bush tick</name>
    <dbReference type="NCBI Taxonomy" id="44386"/>
    <lineage>
        <taxon>Eukaryota</taxon>
        <taxon>Metazoa</taxon>
        <taxon>Ecdysozoa</taxon>
        <taxon>Arthropoda</taxon>
        <taxon>Chelicerata</taxon>
        <taxon>Arachnida</taxon>
        <taxon>Acari</taxon>
        <taxon>Parasitiformes</taxon>
        <taxon>Ixodida</taxon>
        <taxon>Ixodoidea</taxon>
        <taxon>Ixodidae</taxon>
        <taxon>Haemaphysalinae</taxon>
        <taxon>Haemaphysalis</taxon>
    </lineage>
</organism>
<reference evidence="2 3" key="1">
    <citation type="journal article" date="2020" name="Cell">
        <title>Large-Scale Comparative Analyses of Tick Genomes Elucidate Their Genetic Diversity and Vector Capacities.</title>
        <authorList>
            <consortium name="Tick Genome and Microbiome Consortium (TIGMIC)"/>
            <person name="Jia N."/>
            <person name="Wang J."/>
            <person name="Shi W."/>
            <person name="Du L."/>
            <person name="Sun Y."/>
            <person name="Zhan W."/>
            <person name="Jiang J.F."/>
            <person name="Wang Q."/>
            <person name="Zhang B."/>
            <person name="Ji P."/>
            <person name="Bell-Sakyi L."/>
            <person name="Cui X.M."/>
            <person name="Yuan T.T."/>
            <person name="Jiang B.G."/>
            <person name="Yang W.F."/>
            <person name="Lam T.T."/>
            <person name="Chang Q.C."/>
            <person name="Ding S.J."/>
            <person name="Wang X.J."/>
            <person name="Zhu J.G."/>
            <person name="Ruan X.D."/>
            <person name="Zhao L."/>
            <person name="Wei J.T."/>
            <person name="Ye R.Z."/>
            <person name="Que T.C."/>
            <person name="Du C.H."/>
            <person name="Zhou Y.H."/>
            <person name="Cheng J.X."/>
            <person name="Dai P.F."/>
            <person name="Guo W.B."/>
            <person name="Han X.H."/>
            <person name="Huang E.J."/>
            <person name="Li L.F."/>
            <person name="Wei W."/>
            <person name="Gao Y.C."/>
            <person name="Liu J.Z."/>
            <person name="Shao H.Z."/>
            <person name="Wang X."/>
            <person name="Wang C.C."/>
            <person name="Yang T.C."/>
            <person name="Huo Q.B."/>
            <person name="Li W."/>
            <person name="Chen H.Y."/>
            <person name="Chen S.E."/>
            <person name="Zhou L.G."/>
            <person name="Ni X.B."/>
            <person name="Tian J.H."/>
            <person name="Sheng Y."/>
            <person name="Liu T."/>
            <person name="Pan Y.S."/>
            <person name="Xia L.Y."/>
            <person name="Li J."/>
            <person name="Zhao F."/>
            <person name="Cao W.C."/>
        </authorList>
    </citation>
    <scope>NUCLEOTIDE SEQUENCE [LARGE SCALE GENOMIC DNA]</scope>
    <source>
        <strain evidence="2">HaeL-2018</strain>
    </source>
</reference>
<feature type="region of interest" description="Disordered" evidence="1">
    <location>
        <begin position="198"/>
        <end position="221"/>
    </location>
</feature>
<sequence>MNALTMELVGREKRGIDPRPALEARRSRGAARVPNQEGAQAWAPGACRAQVKGPPAAGACRKEKPGSRGAACRMPAANAGADSLSCPLGRVSASSEATEKGDGLVGVAALISGDAVSGGPPAGPGEDMSPAVPSASLHAGRCLLPVCSLARAGQRSPTGDSPSLGRLPAKAPRRAHWPSAPLARGGATDSAAFFHAFGPSRPQRQHLPRLSRASSDAVAPQTQRTALALRHSARNRRCQPGLRRAACPEHRRMESLAEKFCETAFRRTGLDERHLHCLLSHQEQCSFATEKLTSK</sequence>
<dbReference type="AlphaFoldDB" id="A0A9J6FJQ2"/>
<protein>
    <submittedName>
        <fullName evidence="2">Uncharacterized protein</fullName>
    </submittedName>
</protein>
<feature type="region of interest" description="Disordered" evidence="1">
    <location>
        <begin position="152"/>
        <end position="182"/>
    </location>
</feature>
<keyword evidence="3" id="KW-1185">Reference proteome</keyword>
<proteinExistence type="predicted"/>